<dbReference type="AlphaFoldDB" id="A0A1G2CGW6"/>
<protein>
    <submittedName>
        <fullName evidence="1">Uncharacterized protein</fullName>
    </submittedName>
</protein>
<comment type="caution">
    <text evidence="1">The sequence shown here is derived from an EMBL/GenBank/DDBJ whole genome shotgun (WGS) entry which is preliminary data.</text>
</comment>
<reference evidence="1 2" key="1">
    <citation type="journal article" date="2016" name="Nat. Commun.">
        <title>Thousands of microbial genomes shed light on interconnected biogeochemical processes in an aquifer system.</title>
        <authorList>
            <person name="Anantharaman K."/>
            <person name="Brown C.T."/>
            <person name="Hug L.A."/>
            <person name="Sharon I."/>
            <person name="Castelle C.J."/>
            <person name="Probst A.J."/>
            <person name="Thomas B.C."/>
            <person name="Singh A."/>
            <person name="Wilkins M.J."/>
            <person name="Karaoz U."/>
            <person name="Brodie E.L."/>
            <person name="Williams K.H."/>
            <person name="Hubbard S.S."/>
            <person name="Banfield J.F."/>
        </authorList>
    </citation>
    <scope>NUCLEOTIDE SEQUENCE [LARGE SCALE GENOMIC DNA]</scope>
</reference>
<dbReference type="EMBL" id="MHLA01000001">
    <property type="protein sequence ID" value="OGZ00452.1"/>
    <property type="molecule type" value="Genomic_DNA"/>
</dbReference>
<evidence type="ECO:0000313" key="1">
    <source>
        <dbReference type="EMBL" id="OGZ00452.1"/>
    </source>
</evidence>
<proteinExistence type="predicted"/>
<evidence type="ECO:0000313" key="2">
    <source>
        <dbReference type="Proteomes" id="UP000178880"/>
    </source>
</evidence>
<organism evidence="1 2">
    <name type="scientific">Candidatus Liptonbacteria bacterium RIFCSPLOWO2_01_FULL_52_25</name>
    <dbReference type="NCBI Taxonomy" id="1798650"/>
    <lineage>
        <taxon>Bacteria</taxon>
        <taxon>Candidatus Liptoniibacteriota</taxon>
    </lineage>
</organism>
<gene>
    <name evidence="1" type="ORF">A2945_03875</name>
</gene>
<dbReference type="Proteomes" id="UP000178880">
    <property type="component" value="Unassembled WGS sequence"/>
</dbReference>
<name>A0A1G2CGW6_9BACT</name>
<sequence length="76" mass="9022">MRKKEINKLIAEDLHAPKKRKFHVELRTNFGVWRGNVDAYDERNAREIARGKLMGILMRRRKSFTLIIKSEIAQEV</sequence>
<accession>A0A1G2CGW6</accession>